<feature type="transmembrane region" description="Helical" evidence="1">
    <location>
        <begin position="189"/>
        <end position="210"/>
    </location>
</feature>
<organism evidence="2 3">
    <name type="scientific">Candidatus Accumulibacter vicinus</name>
    <dbReference type="NCBI Taxonomy" id="2954382"/>
    <lineage>
        <taxon>Bacteria</taxon>
        <taxon>Pseudomonadati</taxon>
        <taxon>Pseudomonadota</taxon>
        <taxon>Betaproteobacteria</taxon>
        <taxon>Candidatus Accumulibacter</taxon>
    </lineage>
</organism>
<feature type="transmembrane region" description="Helical" evidence="1">
    <location>
        <begin position="20"/>
        <end position="38"/>
    </location>
</feature>
<sequence length="602" mass="66008">MRIINNGMFNFSTHAGWPLFPVLVFLACFLLSAIIPPFQSPDEFDHVKRAYFLTRGRVILDTPTGKSSGGMIDTGLAAYMNAYGRLPFDPDRKLSAAELDEANNIRWTGAQEFSPAPGTGYYFPLIYAPQAMGLIIGEMLGLSVNGSYRLARFAVLASASLILTIAFMIHRPSPLAAALLVLPMSFFQFSSASLDGISTAGAILVISVFMRMAIDKELTKPWLLYVLTASVIVVVSCRIHLLPLVILIFGTVFFTGRKSGLIAGSIASIAIVLWLAVAFKTTVDIRVVTGFPVSGIIQHYLLNPLSFFKVLLATLADEELLRFYGKSFLGILGWLDAPFPEDVYTGLYALVFLTAIFSTSFKYIDEEWLARLLLVCCAFGASLLIFFALLVSWSVHPASIIKGVQGRYFMVPALLVAYALEGGRRAESRRFVGPLLLAALFLFSAFNTTSLLLMRYYLSAEQPEMAKFEMRASLPATNGGSLALSLDQRQKNGPSALKRIGIMFGTYRRKNPGLAELRLSTGEGEVLVIPFDLSDLVDNQYKWFDLDHRSYIAGEIVFLSGGGISIWQVHHEGGPVTSCLIYEASNGGKRYTRGCPRLSASG</sequence>
<feature type="transmembrane region" description="Helical" evidence="1">
    <location>
        <begin position="435"/>
        <end position="458"/>
    </location>
</feature>
<protein>
    <submittedName>
        <fullName evidence="2">Putative membrane protein</fullName>
    </submittedName>
</protein>
<feature type="transmembrane region" description="Helical" evidence="1">
    <location>
        <begin position="343"/>
        <end position="361"/>
    </location>
</feature>
<dbReference type="EMBL" id="JDSS02000019">
    <property type="protein sequence ID" value="KFB68609.1"/>
    <property type="molecule type" value="Genomic_DNA"/>
</dbReference>
<evidence type="ECO:0000313" key="3">
    <source>
        <dbReference type="Proteomes" id="UP000019812"/>
    </source>
</evidence>
<proteinExistence type="predicted"/>
<feature type="transmembrane region" description="Helical" evidence="1">
    <location>
        <begin position="260"/>
        <end position="279"/>
    </location>
</feature>
<feature type="transmembrane region" description="Helical" evidence="1">
    <location>
        <begin position="405"/>
        <end position="423"/>
    </location>
</feature>
<dbReference type="AlphaFoldDB" id="A0A084Y1L5"/>
<gene>
    <name evidence="2" type="ORF">CAPSK01_001462</name>
</gene>
<name>A0A084Y1L5_9PROT</name>
<keyword evidence="1" id="KW-1133">Transmembrane helix</keyword>
<feature type="transmembrane region" description="Helical" evidence="1">
    <location>
        <begin position="150"/>
        <end position="169"/>
    </location>
</feature>
<feature type="transmembrane region" description="Helical" evidence="1">
    <location>
        <begin position="222"/>
        <end position="254"/>
    </location>
</feature>
<keyword evidence="1" id="KW-0812">Transmembrane</keyword>
<dbReference type="Proteomes" id="UP000019812">
    <property type="component" value="Unassembled WGS sequence"/>
</dbReference>
<dbReference type="STRING" id="1457154.CAPSK01_001462"/>
<comment type="caution">
    <text evidence="2">The sequence shown here is derived from an EMBL/GenBank/DDBJ whole genome shotgun (WGS) entry which is preliminary data.</text>
</comment>
<dbReference type="PROSITE" id="PS51257">
    <property type="entry name" value="PROKAR_LIPOPROTEIN"/>
    <property type="match status" value="1"/>
</dbReference>
<keyword evidence="1" id="KW-0472">Membrane</keyword>
<reference evidence="2 3" key="1">
    <citation type="submission" date="2014-07" db="EMBL/GenBank/DDBJ databases">
        <title>Expanding our view of genomic diversity in Candidatus Accumulibacter clades.</title>
        <authorList>
            <person name="Skennerton C.T."/>
            <person name="Barr J.J."/>
            <person name="Slater F.R."/>
            <person name="Bond P.L."/>
            <person name="Tyson G.W."/>
        </authorList>
    </citation>
    <scope>NUCLEOTIDE SEQUENCE [LARGE SCALE GENOMIC DNA]</scope>
    <source>
        <strain evidence="3">SK-01</strain>
    </source>
</reference>
<feature type="transmembrane region" description="Helical" evidence="1">
    <location>
        <begin position="368"/>
        <end position="393"/>
    </location>
</feature>
<evidence type="ECO:0000313" key="2">
    <source>
        <dbReference type="EMBL" id="KFB68609.1"/>
    </source>
</evidence>
<dbReference type="InterPro" id="IPR018674">
    <property type="entry name" value="DUF2142_membrane"/>
</dbReference>
<feature type="transmembrane region" description="Helical" evidence="1">
    <location>
        <begin position="121"/>
        <end position="143"/>
    </location>
</feature>
<evidence type="ECO:0000256" key="1">
    <source>
        <dbReference type="SAM" id="Phobius"/>
    </source>
</evidence>
<dbReference type="Pfam" id="PF09913">
    <property type="entry name" value="DUF2142"/>
    <property type="match status" value="1"/>
</dbReference>
<accession>A0A084Y1L5</accession>